<dbReference type="InterPro" id="IPR022796">
    <property type="entry name" value="Chloroa_b-bind"/>
</dbReference>
<feature type="region of interest" description="Disordered" evidence="5">
    <location>
        <begin position="256"/>
        <end position="288"/>
    </location>
</feature>
<keyword evidence="7" id="KW-1185">Reference proteome</keyword>
<keyword evidence="4" id="KW-0175">Coiled coil</keyword>
<feature type="region of interest" description="Disordered" evidence="5">
    <location>
        <begin position="488"/>
        <end position="509"/>
    </location>
</feature>
<dbReference type="SUPFAM" id="SSF103511">
    <property type="entry name" value="Chlorophyll a-b binding protein"/>
    <property type="match status" value="1"/>
</dbReference>
<dbReference type="Gene3D" id="3.90.1410.10">
    <property type="entry name" value="set domain protein methyltransferase, domain 1"/>
    <property type="match status" value="1"/>
</dbReference>
<reference evidence="6" key="1">
    <citation type="submission" date="2023-10" db="EMBL/GenBank/DDBJ databases">
        <authorList>
            <person name="Chen Y."/>
            <person name="Shah S."/>
            <person name="Dougan E. K."/>
            <person name="Thang M."/>
            <person name="Chan C."/>
        </authorList>
    </citation>
    <scope>NUCLEOTIDE SEQUENCE [LARGE SCALE GENOMIC DNA]</scope>
</reference>
<gene>
    <name evidence="6" type="ORF">PCOR1329_LOCUS63014</name>
</gene>
<dbReference type="Gene3D" id="1.10.3460.10">
    <property type="entry name" value="Chlorophyll a/b binding protein domain"/>
    <property type="match status" value="1"/>
</dbReference>
<sequence length="755" mass="79900">MMAIIGMFFQDGLTGSAWGDWALYTGSPLRAFESELGVQDPVGFWDPAGFTADGSTENFARRRQTELKHGRVSMLATMGYITPEITGKLPGYLSPSAGLKFADIPNGLGAISKVPAAGWAQIVAYGAFCELSQDQSAGTAAAAGDFGFKVLTGLADPQLQRDLAARLPVSNPVHSTRIHGANLRGLREPGVSELAAAAKTAAESRGGGPEVQACAKRPDAGGGPRPAALALALNDCFAVMSHPAAESAEMCREVGRPGAAPGSAGGSPQAGGRWGGGRGAASAAAAGSWRPAAERAMAELSERVDMLQRAQARHAAQIDDLSKHRSVVVVGPRNLKASCHQNTAAGKTRWGEFKKNLASALISELAEQCGYLPDLAGSRLDMPPELRTVMPRLVSLRDELSKLGAVQNVQANSNVQNGARVPNGDFVLRLKFPKPSQRVVELVEELDRGWSARKSRVTVGDSALGPVFPTYSCHRITCLGSMDKGAGTRGPATSARGCAGNPARGKRDRLPRDRNAWDIRRRRSLAMGSAWAAVSSLMRFRRAQRGFEPPNEVSADIKAGEPVTVTYGEHSNSHFALYYGFVPEANPHDAGLVSLSDIIAHLPASVAAEPSGGWQQTLRALEASGAQTTSLLIPVSRSSRGVPERALRGCEGDPPMGDLERAVRAIASACEAEEPDKEDRRPQRRLRRRARGRFRRRGPALAAAARPETPAARAGPRHAARVGGVRRGPRRGARPAGGPAAEALDLPRDADAVQW</sequence>
<accession>A0ABN9W4F5</accession>
<feature type="region of interest" description="Disordered" evidence="5">
    <location>
        <begin position="672"/>
        <end position="755"/>
    </location>
</feature>
<dbReference type="EMBL" id="CAUYUJ010017983">
    <property type="protein sequence ID" value="CAK0879635.1"/>
    <property type="molecule type" value="Genomic_DNA"/>
</dbReference>
<evidence type="ECO:0000256" key="3">
    <source>
        <dbReference type="ARBA" id="ARBA00022640"/>
    </source>
</evidence>
<proteinExistence type="predicted"/>
<keyword evidence="2" id="KW-0150">Chloroplast</keyword>
<evidence type="ECO:0000256" key="4">
    <source>
        <dbReference type="SAM" id="Coils"/>
    </source>
</evidence>
<feature type="region of interest" description="Disordered" evidence="5">
    <location>
        <begin position="200"/>
        <end position="224"/>
    </location>
</feature>
<feature type="compositionally biased region" description="Basic and acidic residues" evidence="5">
    <location>
        <begin position="745"/>
        <end position="755"/>
    </location>
</feature>
<evidence type="ECO:0000313" key="6">
    <source>
        <dbReference type="EMBL" id="CAK0879635.1"/>
    </source>
</evidence>
<feature type="compositionally biased region" description="Gly residues" evidence="5">
    <location>
        <begin position="263"/>
        <end position="279"/>
    </location>
</feature>
<evidence type="ECO:0000256" key="5">
    <source>
        <dbReference type="SAM" id="MobiDB-lite"/>
    </source>
</evidence>
<evidence type="ECO:0000313" key="7">
    <source>
        <dbReference type="Proteomes" id="UP001189429"/>
    </source>
</evidence>
<evidence type="ECO:0000256" key="1">
    <source>
        <dbReference type="ARBA" id="ARBA00004229"/>
    </source>
</evidence>
<dbReference type="Proteomes" id="UP001189429">
    <property type="component" value="Unassembled WGS sequence"/>
</dbReference>
<protein>
    <submittedName>
        <fullName evidence="6">Uncharacterized protein</fullName>
    </submittedName>
</protein>
<comment type="caution">
    <text evidence="6">The sequence shown here is derived from an EMBL/GenBank/DDBJ whole genome shotgun (WGS) entry which is preliminary data.</text>
</comment>
<dbReference type="InterPro" id="IPR046341">
    <property type="entry name" value="SET_dom_sf"/>
</dbReference>
<feature type="compositionally biased region" description="Low complexity" evidence="5">
    <location>
        <begin position="699"/>
        <end position="714"/>
    </location>
</feature>
<name>A0ABN9W4F5_9DINO</name>
<feature type="coiled-coil region" evidence="4">
    <location>
        <begin position="290"/>
        <end position="317"/>
    </location>
</feature>
<evidence type="ECO:0000256" key="2">
    <source>
        <dbReference type="ARBA" id="ARBA00022528"/>
    </source>
</evidence>
<keyword evidence="3" id="KW-0934">Plastid</keyword>
<dbReference type="Pfam" id="PF00504">
    <property type="entry name" value="Chloroa_b-bind"/>
    <property type="match status" value="1"/>
</dbReference>
<feature type="compositionally biased region" description="Basic residues" evidence="5">
    <location>
        <begin position="682"/>
        <end position="698"/>
    </location>
</feature>
<organism evidence="6 7">
    <name type="scientific">Prorocentrum cordatum</name>
    <dbReference type="NCBI Taxonomy" id="2364126"/>
    <lineage>
        <taxon>Eukaryota</taxon>
        <taxon>Sar</taxon>
        <taxon>Alveolata</taxon>
        <taxon>Dinophyceae</taxon>
        <taxon>Prorocentrales</taxon>
        <taxon>Prorocentraceae</taxon>
        <taxon>Prorocentrum</taxon>
    </lineage>
</organism>
<comment type="subcellular location">
    <subcellularLocation>
        <location evidence="1">Plastid</location>
        <location evidence="1">Chloroplast</location>
    </subcellularLocation>
</comment>
<dbReference type="SUPFAM" id="SSF82199">
    <property type="entry name" value="SET domain"/>
    <property type="match status" value="1"/>
</dbReference>